<evidence type="ECO:0000313" key="2">
    <source>
        <dbReference type="EMBL" id="PYD64931.1"/>
    </source>
</evidence>
<reference evidence="3" key="1">
    <citation type="submission" date="2017-02" db="EMBL/GenBank/DDBJ databases">
        <title>zhang.</title>
        <authorList>
            <person name="Zhang H."/>
        </authorList>
    </citation>
    <scope>NUCLEOTIDE SEQUENCE [LARGE SCALE GENOMIC DNA]</scope>
    <source>
        <strain evidence="3">RZS01</strain>
    </source>
</reference>
<dbReference type="Proteomes" id="UP000247512">
    <property type="component" value="Unassembled WGS sequence"/>
</dbReference>
<dbReference type="KEGG" id="kna:B0W47_00765"/>
<gene>
    <name evidence="1" type="ORF">B0W47_00765</name>
    <name evidence="2" type="ORF">CDI09_16480</name>
</gene>
<evidence type="ECO:0000313" key="3">
    <source>
        <dbReference type="Proteomes" id="UP000189683"/>
    </source>
</evidence>
<dbReference type="AlphaFoldDB" id="A0A9N7CAF1"/>
<evidence type="ECO:0000313" key="4">
    <source>
        <dbReference type="Proteomes" id="UP000247512"/>
    </source>
</evidence>
<sequence>MRVYLIAKVMFAERDWPINEERLMQMADFMVCSQVPLSPFFFGIADGQPSLAVVILGVSYDMLHVSGVF</sequence>
<dbReference type="EMBL" id="CP019875">
    <property type="protein sequence ID" value="AQU86229.1"/>
    <property type="molecule type" value="Genomic_DNA"/>
</dbReference>
<accession>A0A9N7CAF1</accession>
<reference evidence="2 4" key="3">
    <citation type="submission" date="2017-06" db="EMBL/GenBank/DDBJ databases">
        <title>A draft genome sequence of Komagataeibacter nataicola LMG 1536.</title>
        <authorList>
            <person name="Skraban J."/>
            <person name="Cleenwerck I."/>
            <person name="Vandamme P."/>
            <person name="Trcek J."/>
        </authorList>
    </citation>
    <scope>NUCLEOTIDE SEQUENCE [LARGE SCALE GENOMIC DNA]</scope>
    <source>
        <strain evidence="2 4">LMG 1536</strain>
    </source>
</reference>
<protein>
    <submittedName>
        <fullName evidence="1">Uncharacterized protein</fullName>
    </submittedName>
</protein>
<name>A0A9N7CAF1_9PROT</name>
<proteinExistence type="predicted"/>
<keyword evidence="4" id="KW-1185">Reference proteome</keyword>
<dbReference type="EMBL" id="NIRT01000055">
    <property type="protein sequence ID" value="PYD64931.1"/>
    <property type="molecule type" value="Genomic_DNA"/>
</dbReference>
<evidence type="ECO:0000313" key="1">
    <source>
        <dbReference type="EMBL" id="AQU86229.1"/>
    </source>
</evidence>
<organism evidence="1 3">
    <name type="scientific">Komagataeibacter nataicola</name>
    <dbReference type="NCBI Taxonomy" id="265960"/>
    <lineage>
        <taxon>Bacteria</taxon>
        <taxon>Pseudomonadati</taxon>
        <taxon>Pseudomonadota</taxon>
        <taxon>Alphaproteobacteria</taxon>
        <taxon>Acetobacterales</taxon>
        <taxon>Acetobacteraceae</taxon>
        <taxon>Komagataeibacter</taxon>
    </lineage>
</organism>
<dbReference type="Proteomes" id="UP000189683">
    <property type="component" value="Chromosome"/>
</dbReference>
<reference evidence="1" key="2">
    <citation type="submission" date="2017-02" db="EMBL/GenBank/DDBJ databases">
        <authorList>
            <person name="Zhang H."/>
        </authorList>
    </citation>
    <scope>NUCLEOTIDE SEQUENCE</scope>
    <source>
        <strain evidence="1">RZS01</strain>
    </source>
</reference>